<dbReference type="EMBL" id="CP018221">
    <property type="protein sequence ID" value="API60633.1"/>
    <property type="molecule type" value="Genomic_DNA"/>
</dbReference>
<dbReference type="STRING" id="1921510.BSL82_16160"/>
<dbReference type="KEGG" id="sphj:BSL82_16160"/>
<organism evidence="1 2">
    <name type="scientific">Tardibacter chloracetimidivorans</name>
    <dbReference type="NCBI Taxonomy" id="1921510"/>
    <lineage>
        <taxon>Bacteria</taxon>
        <taxon>Pseudomonadati</taxon>
        <taxon>Pseudomonadota</taxon>
        <taxon>Alphaproteobacteria</taxon>
        <taxon>Sphingomonadales</taxon>
        <taxon>Sphingomonadaceae</taxon>
        <taxon>Tardibacter</taxon>
    </lineage>
</organism>
<protein>
    <recommendedName>
        <fullName evidence="3">Methyltransferase, TIGR04325 family</fullName>
    </recommendedName>
</protein>
<name>A0A1L3ZYB9_9SPHN</name>
<dbReference type="NCBIfam" id="TIGR04325">
    <property type="entry name" value="MTase_LIC12133"/>
    <property type="match status" value="1"/>
</dbReference>
<proteinExistence type="predicted"/>
<evidence type="ECO:0000313" key="1">
    <source>
        <dbReference type="EMBL" id="API60633.1"/>
    </source>
</evidence>
<accession>A0A1L3ZYB9</accession>
<dbReference type="Proteomes" id="UP000182063">
    <property type="component" value="Chromosome"/>
</dbReference>
<sequence>MNPRGLLKDITPPLLMKAYHKWRGQSLRFGGTPQGWNEAARMSSGYSESAILDRVRTATRAVVAGEAAYERDSVLFDKADYPFALITALLRAAASADMRLDVIDFGGSLGSTYRQCRPLLDAVQHLQWHVVEQPHFVEAGRQEFETDELHFWNDISDVPEKTGRRIFLLSSTLQYVEKPHEILARATEVCASYLIIDRTPMADLEEDFLSIQMVPRRIYKASYPCWIFSEGRLSEHLEKDWTTIYSFLCTEGFHRTVNGLEFGFKGLVMERKP</sequence>
<dbReference type="InterPro" id="IPR027612">
    <property type="entry name" value="Put_MTase_LIC12133"/>
</dbReference>
<evidence type="ECO:0008006" key="3">
    <source>
        <dbReference type="Google" id="ProtNLM"/>
    </source>
</evidence>
<dbReference type="OrthoDB" id="118271at2"/>
<keyword evidence="2" id="KW-1185">Reference proteome</keyword>
<gene>
    <name evidence="1" type="ORF">BSL82_16160</name>
</gene>
<dbReference type="AlphaFoldDB" id="A0A1L3ZYB9"/>
<dbReference type="RefSeq" id="WP_072598291.1">
    <property type="nucleotide sequence ID" value="NZ_CP018221.1"/>
</dbReference>
<reference evidence="2" key="1">
    <citation type="submission" date="2016-11" db="EMBL/GenBank/DDBJ databases">
        <title>Complete Genome Sequence of alachlor-degrading Sphingomonas sp. strain JJ-A5.</title>
        <authorList>
            <person name="Lee H."/>
            <person name="Ka J.-O."/>
        </authorList>
    </citation>
    <scope>NUCLEOTIDE SEQUENCE [LARGE SCALE GENOMIC DNA]</scope>
    <source>
        <strain evidence="2">JJ-A5</strain>
    </source>
</reference>
<evidence type="ECO:0000313" key="2">
    <source>
        <dbReference type="Proteomes" id="UP000182063"/>
    </source>
</evidence>